<proteinExistence type="predicted"/>
<feature type="region of interest" description="Disordered" evidence="2">
    <location>
        <begin position="1"/>
        <end position="37"/>
    </location>
</feature>
<feature type="region of interest" description="Disordered" evidence="2">
    <location>
        <begin position="303"/>
        <end position="322"/>
    </location>
</feature>
<gene>
    <name evidence="4" type="ORF">UFOPK1493_03534</name>
</gene>
<feature type="compositionally biased region" description="Low complexity" evidence="2">
    <location>
        <begin position="86"/>
        <end position="103"/>
    </location>
</feature>
<dbReference type="InterPro" id="IPR058644">
    <property type="entry name" value="Mtb12-like_C"/>
</dbReference>
<sequence>MSDERGPEETGSDLWRPEDPVDVPVAGPASPGPRPRSRIVALTGALAVLTAAGGFLVGRSTAPDGPRVASAPASTTPAVAVPETTAAAGGADEAATAVTEAPASYDEETMAGDASSGMSSPGGGMGSWIPNAYPEPAQPLVLERSLSDGGLIRVHGQWYEGDMYGVWPGFGDWKPAAWCQPTGSLRVSIVTADSVNVTWAPWFREAKDGLAVSTFATGYVEDSPRFGVVAQVPADVTSVTLTTPTGSDTATPVVTEAGSMVVLLVPGPIVDDPQLDLERPAGASSVTPADLVETWNSAEYRDACEPPPPALPEPGEQPADPAAAEAAVQAALATTWGDDVAARLASVDDGTGLEAAWDAIGEGPYAEAASGATFTIRELVFTSPGEAWFRYDIESSAADFGNRYGRAVLGDDGVWRVTRDTLCQDLSLAGGNCEPGWSPVLPPSAASDPRYGGMPMEGDMPVMTTMVETTTPSG</sequence>
<keyword evidence="1" id="KW-0732">Signal</keyword>
<accession>A0A6J6FF24</accession>
<feature type="region of interest" description="Disordered" evidence="2">
    <location>
        <begin position="86"/>
        <end position="130"/>
    </location>
</feature>
<dbReference type="EMBL" id="CAEZSR010000202">
    <property type="protein sequence ID" value="CAB4587521.1"/>
    <property type="molecule type" value="Genomic_DNA"/>
</dbReference>
<dbReference type="Pfam" id="PF26580">
    <property type="entry name" value="Mtb12_C"/>
    <property type="match status" value="1"/>
</dbReference>
<name>A0A6J6FF24_9ZZZZ</name>
<evidence type="ECO:0000259" key="3">
    <source>
        <dbReference type="Pfam" id="PF26580"/>
    </source>
</evidence>
<dbReference type="AlphaFoldDB" id="A0A6J6FF24"/>
<feature type="domain" description="Low molecular weight antigen MTB12-like C-terminal" evidence="3">
    <location>
        <begin position="321"/>
        <end position="433"/>
    </location>
</feature>
<evidence type="ECO:0000256" key="1">
    <source>
        <dbReference type="ARBA" id="ARBA00022729"/>
    </source>
</evidence>
<evidence type="ECO:0000313" key="4">
    <source>
        <dbReference type="EMBL" id="CAB4587521.1"/>
    </source>
</evidence>
<organism evidence="4">
    <name type="scientific">freshwater metagenome</name>
    <dbReference type="NCBI Taxonomy" id="449393"/>
    <lineage>
        <taxon>unclassified sequences</taxon>
        <taxon>metagenomes</taxon>
        <taxon>ecological metagenomes</taxon>
    </lineage>
</organism>
<protein>
    <submittedName>
        <fullName evidence="4">Unannotated protein</fullName>
    </submittedName>
</protein>
<reference evidence="4" key="1">
    <citation type="submission" date="2020-05" db="EMBL/GenBank/DDBJ databases">
        <authorList>
            <person name="Chiriac C."/>
            <person name="Salcher M."/>
            <person name="Ghai R."/>
            <person name="Kavagutti S V."/>
        </authorList>
    </citation>
    <scope>NUCLEOTIDE SEQUENCE</scope>
</reference>
<evidence type="ECO:0000256" key="2">
    <source>
        <dbReference type="SAM" id="MobiDB-lite"/>
    </source>
</evidence>
<feature type="compositionally biased region" description="Low complexity" evidence="2">
    <location>
        <begin position="313"/>
        <end position="322"/>
    </location>
</feature>